<accession>A0A0N7LT36</accession>
<sequence length="116" mass="12298">MTFDTNSAARSEKLANDAVAAYEVAREVFLARINALKTAPTLEDDGKDVNAMLSTMSKAISTAVDHTRRIEDDFSKSNGGMSNGTFDLDSARAEIRVRLACLRAAGDAGDVPGATD</sequence>
<dbReference type="Proteomes" id="UP000051298">
    <property type="component" value="Unassembled WGS sequence"/>
</dbReference>
<name>A0A0N7LT36_9RHOB</name>
<reference evidence="1 2" key="1">
    <citation type="submission" date="2015-09" db="EMBL/GenBank/DDBJ databases">
        <authorList>
            <consortium name="Swine Surveillance"/>
        </authorList>
    </citation>
    <scope>NUCLEOTIDE SEQUENCE [LARGE SCALE GENOMIC DNA]</scope>
    <source>
        <strain evidence="1 2">CECT 5294</strain>
    </source>
</reference>
<evidence type="ECO:0000313" key="2">
    <source>
        <dbReference type="Proteomes" id="UP000051298"/>
    </source>
</evidence>
<organism evidence="1 2">
    <name type="scientific">Thalassobacter stenotrophicus</name>
    <dbReference type="NCBI Taxonomy" id="266809"/>
    <lineage>
        <taxon>Bacteria</taxon>
        <taxon>Pseudomonadati</taxon>
        <taxon>Pseudomonadota</taxon>
        <taxon>Alphaproteobacteria</taxon>
        <taxon>Rhodobacterales</taxon>
        <taxon>Roseobacteraceae</taxon>
        <taxon>Thalassobacter</taxon>
    </lineage>
</organism>
<evidence type="ECO:0000313" key="1">
    <source>
        <dbReference type="EMBL" id="CUH59602.1"/>
    </source>
</evidence>
<dbReference type="EMBL" id="CYRX01000010">
    <property type="protein sequence ID" value="CUH59602.1"/>
    <property type="molecule type" value="Genomic_DNA"/>
</dbReference>
<proteinExistence type="predicted"/>
<protein>
    <submittedName>
        <fullName evidence="1">Uncharacterized protein</fullName>
    </submittedName>
</protein>
<dbReference type="AlphaFoldDB" id="A0A0N7LT36"/>
<gene>
    <name evidence="1" type="ORF">THS5294_00888</name>
</gene>
<dbReference type="RefSeq" id="WP_038002585.1">
    <property type="nucleotide sequence ID" value="NZ_CP107618.1"/>
</dbReference>
<dbReference type="STRING" id="266809.PM03_04785"/>